<keyword evidence="2" id="KW-0808">Transferase</keyword>
<dbReference type="Proteomes" id="UP001629744">
    <property type="component" value="Unassembled WGS sequence"/>
</dbReference>
<protein>
    <submittedName>
        <fullName evidence="2">Galactose-1-phosphate uridylyltransferase</fullName>
    </submittedName>
</protein>
<accession>A0ABW9FVR8</accession>
<evidence type="ECO:0000313" key="3">
    <source>
        <dbReference type="Proteomes" id="UP001629744"/>
    </source>
</evidence>
<organism evidence="2 3">
    <name type="scientific">Prescottella soli</name>
    <dbReference type="NCBI Taxonomy" id="1543852"/>
    <lineage>
        <taxon>Bacteria</taxon>
        <taxon>Bacillati</taxon>
        <taxon>Actinomycetota</taxon>
        <taxon>Actinomycetes</taxon>
        <taxon>Mycobacteriales</taxon>
        <taxon>Nocardiaceae</taxon>
        <taxon>Prescottella</taxon>
    </lineage>
</organism>
<name>A0ABW9FVR8_9NOCA</name>
<reference evidence="2 3" key="1">
    <citation type="submission" date="2023-11" db="EMBL/GenBank/DDBJ databases">
        <authorList>
            <person name="Val-Calvo J."/>
            <person name="Scortti M."/>
            <person name="Vazquez-Boland J."/>
        </authorList>
    </citation>
    <scope>NUCLEOTIDE SEQUENCE [LARGE SCALE GENOMIC DNA]</scope>
    <source>
        <strain evidence="2 3">DSM 46662</strain>
    </source>
</reference>
<gene>
    <name evidence="2" type="ORF">ABEU19_003225</name>
</gene>
<keyword evidence="3" id="KW-1185">Reference proteome</keyword>
<keyword evidence="2" id="KW-0548">Nucleotidyltransferase</keyword>
<dbReference type="RefSeq" id="WP_348603521.1">
    <property type="nucleotide sequence ID" value="NZ_CP157276.1"/>
</dbReference>
<evidence type="ECO:0000256" key="1">
    <source>
        <dbReference type="SAM" id="MobiDB-lite"/>
    </source>
</evidence>
<sequence>MTVQPTPVEAGPDPAEVRPASAERAADIFTCREVIRIISGIERRPPGERLDEYYWAELLCGCTESEVLDATWDHYRLHARPIWPADILAWVAARRSEDGSRVAVSQ</sequence>
<dbReference type="GO" id="GO:0016779">
    <property type="term" value="F:nucleotidyltransferase activity"/>
    <property type="evidence" value="ECO:0007669"/>
    <property type="project" value="UniProtKB-KW"/>
</dbReference>
<proteinExistence type="predicted"/>
<comment type="caution">
    <text evidence="2">The sequence shown here is derived from an EMBL/GenBank/DDBJ whole genome shotgun (WGS) entry which is preliminary data.</text>
</comment>
<evidence type="ECO:0000313" key="2">
    <source>
        <dbReference type="EMBL" id="MFM1729710.1"/>
    </source>
</evidence>
<dbReference type="EMBL" id="JBDLNU010000004">
    <property type="protein sequence ID" value="MFM1729710.1"/>
    <property type="molecule type" value="Genomic_DNA"/>
</dbReference>
<feature type="region of interest" description="Disordered" evidence="1">
    <location>
        <begin position="1"/>
        <end position="20"/>
    </location>
</feature>